<dbReference type="Pfam" id="PF14022">
    <property type="entry name" value="DUF4238"/>
    <property type="match status" value="1"/>
</dbReference>
<dbReference type="RefSeq" id="WP_103097985.1">
    <property type="nucleotide sequence ID" value="NZ_LYMM01000054.1"/>
</dbReference>
<dbReference type="OrthoDB" id="5918636at2"/>
<reference evidence="1 2" key="1">
    <citation type="submission" date="2016-05" db="EMBL/GenBank/DDBJ databases">
        <title>Complete genome sequence of Novosphingobium guangzhouense SA925(T).</title>
        <authorList>
            <person name="Sha S."/>
        </authorList>
    </citation>
    <scope>NUCLEOTIDE SEQUENCE [LARGE SCALE GENOMIC DNA]</scope>
    <source>
        <strain evidence="1 2">SA925</strain>
    </source>
</reference>
<comment type="caution">
    <text evidence="1">The sequence shown here is derived from an EMBL/GenBank/DDBJ whole genome shotgun (WGS) entry which is preliminary data.</text>
</comment>
<dbReference type="Proteomes" id="UP000236327">
    <property type="component" value="Unassembled WGS sequence"/>
</dbReference>
<evidence type="ECO:0000313" key="1">
    <source>
        <dbReference type="EMBL" id="PNU03246.1"/>
    </source>
</evidence>
<keyword evidence="2" id="KW-1185">Reference proteome</keyword>
<evidence type="ECO:0000313" key="2">
    <source>
        <dbReference type="Proteomes" id="UP000236327"/>
    </source>
</evidence>
<proteinExistence type="predicted"/>
<evidence type="ECO:0008006" key="3">
    <source>
        <dbReference type="Google" id="ProtNLM"/>
    </source>
</evidence>
<dbReference type="AlphaFoldDB" id="A0A2K2FWS8"/>
<organism evidence="1 2">
    <name type="scientific">Novosphingobium guangzhouense</name>
    <dbReference type="NCBI Taxonomy" id="1850347"/>
    <lineage>
        <taxon>Bacteria</taxon>
        <taxon>Pseudomonadati</taxon>
        <taxon>Pseudomonadota</taxon>
        <taxon>Alphaproteobacteria</taxon>
        <taxon>Sphingomonadales</taxon>
        <taxon>Sphingomonadaceae</taxon>
        <taxon>Novosphingobium</taxon>
    </lineage>
</organism>
<name>A0A2K2FWS8_9SPHN</name>
<accession>A0A2K2FWS8</accession>
<protein>
    <recommendedName>
        <fullName evidence="3">DUF4238 domain-containing protein</fullName>
    </recommendedName>
</protein>
<dbReference type="InterPro" id="IPR025332">
    <property type="entry name" value="DUF4238"/>
</dbReference>
<dbReference type="EMBL" id="LYMM01000054">
    <property type="protein sequence ID" value="PNU03246.1"/>
    <property type="molecule type" value="Genomic_DNA"/>
</dbReference>
<sequence>MAKEPKRHHFIPQMILRHFADADESLWFWRREMEATPPITISTKNLFVQKDLYTFVHADGTKDVALEKFFSKLEGVGGPFITRLAAIVRDGKTPDLDAGAWSFWDQFFYYQLKRAPGAIAAYTEQMGFAAKVDTAVAQIRDIYVEDGSDPNEPGLAERVRKNAIVLAQRAAPSPDVLAAFKALGLAIYRITDPTKSFIIGDVPGAMARFRHPDNSLSRPTLFLPITWDIALGQTVKPKGVEVIRVDREQIRRMNVATAARSQVIAGKSGTLLRSLATGVAYAGVKLGTQ</sequence>
<gene>
    <name evidence="1" type="ORF">A8V01_24250</name>
</gene>